<dbReference type="STRING" id="47871.GA0070608_2083"/>
<dbReference type="Proteomes" id="UP000199343">
    <property type="component" value="Unassembled WGS sequence"/>
</dbReference>
<name>A0A1C6UYH9_9ACTN</name>
<dbReference type="EMBL" id="FMIC01000002">
    <property type="protein sequence ID" value="SCL59069.1"/>
    <property type="molecule type" value="Genomic_DNA"/>
</dbReference>
<evidence type="ECO:0000313" key="2">
    <source>
        <dbReference type="EMBL" id="SCL59069.1"/>
    </source>
</evidence>
<accession>A0A1C6UYH9</accession>
<evidence type="ECO:0000256" key="1">
    <source>
        <dbReference type="SAM" id="MobiDB-lite"/>
    </source>
</evidence>
<reference evidence="2 3" key="1">
    <citation type="submission" date="2016-06" db="EMBL/GenBank/DDBJ databases">
        <authorList>
            <person name="Kjaerup R.B."/>
            <person name="Dalgaard T.S."/>
            <person name="Juul-Madsen H.R."/>
        </authorList>
    </citation>
    <scope>NUCLEOTIDE SEQUENCE [LARGE SCALE GENOMIC DNA]</scope>
    <source>
        <strain evidence="2 3">DSM 43363</strain>
    </source>
</reference>
<proteinExistence type="predicted"/>
<organism evidence="2 3">
    <name type="scientific">Micromonospora peucetia</name>
    <dbReference type="NCBI Taxonomy" id="47871"/>
    <lineage>
        <taxon>Bacteria</taxon>
        <taxon>Bacillati</taxon>
        <taxon>Actinomycetota</taxon>
        <taxon>Actinomycetes</taxon>
        <taxon>Micromonosporales</taxon>
        <taxon>Micromonosporaceae</taxon>
        <taxon>Micromonospora</taxon>
    </lineage>
</organism>
<feature type="compositionally biased region" description="Basic and acidic residues" evidence="1">
    <location>
        <begin position="13"/>
        <end position="24"/>
    </location>
</feature>
<evidence type="ECO:0000313" key="3">
    <source>
        <dbReference type="Proteomes" id="UP000199343"/>
    </source>
</evidence>
<gene>
    <name evidence="2" type="ORF">GA0070608_2083</name>
</gene>
<feature type="compositionally biased region" description="Pro residues" evidence="1">
    <location>
        <begin position="1"/>
        <end position="10"/>
    </location>
</feature>
<sequence>MPDPSRPHPGPTHWEDLGKKRPLEGPKSSKIPRDGVARRAGARP</sequence>
<dbReference type="AlphaFoldDB" id="A0A1C6UYH9"/>
<protein>
    <submittedName>
        <fullName evidence="2">Uncharacterized protein</fullName>
    </submittedName>
</protein>
<feature type="region of interest" description="Disordered" evidence="1">
    <location>
        <begin position="1"/>
        <end position="44"/>
    </location>
</feature>